<proteinExistence type="predicted"/>
<dbReference type="InParanoid" id="G9EQH1"/>
<dbReference type="STRING" id="658187.LDG_7518"/>
<evidence type="ECO:0000313" key="3">
    <source>
        <dbReference type="Proteomes" id="UP000002770"/>
    </source>
</evidence>
<reference evidence="2 3" key="1">
    <citation type="journal article" date="2011" name="BMC Genomics">
        <title>Insight into cross-talk between intra-amoebal pathogens.</title>
        <authorList>
            <person name="Gimenez G."/>
            <person name="Bertelli C."/>
            <person name="Moliner C."/>
            <person name="Robert C."/>
            <person name="Raoult D."/>
            <person name="Fournier P.E."/>
            <person name="Greub G."/>
        </authorList>
    </citation>
    <scope>NUCLEOTIDE SEQUENCE [LARGE SCALE GENOMIC DNA]</scope>
    <source>
        <strain evidence="2 3">LLAP12</strain>
    </source>
</reference>
<keyword evidence="3" id="KW-1185">Reference proteome</keyword>
<evidence type="ECO:0000256" key="1">
    <source>
        <dbReference type="SAM" id="MobiDB-lite"/>
    </source>
</evidence>
<name>G9EQH1_9GAMM</name>
<organism evidence="2 3">
    <name type="scientific">Legionella drancourtii LLAP12</name>
    <dbReference type="NCBI Taxonomy" id="658187"/>
    <lineage>
        <taxon>Bacteria</taxon>
        <taxon>Pseudomonadati</taxon>
        <taxon>Pseudomonadota</taxon>
        <taxon>Gammaproteobacteria</taxon>
        <taxon>Legionellales</taxon>
        <taxon>Legionellaceae</taxon>
        <taxon>Legionella</taxon>
    </lineage>
</organism>
<dbReference type="EMBL" id="JH413829">
    <property type="protein sequence ID" value="EHL30566.1"/>
    <property type="molecule type" value="Genomic_DNA"/>
</dbReference>
<dbReference type="AlphaFoldDB" id="G9EQH1"/>
<protein>
    <submittedName>
        <fullName evidence="2">Uncharacterized protein</fullName>
    </submittedName>
</protein>
<feature type="region of interest" description="Disordered" evidence="1">
    <location>
        <begin position="22"/>
        <end position="46"/>
    </location>
</feature>
<gene>
    <name evidence="2" type="ORF">LDG_7518</name>
</gene>
<dbReference type="Proteomes" id="UP000002770">
    <property type="component" value="Unassembled WGS sequence"/>
</dbReference>
<accession>G9EQH1</accession>
<evidence type="ECO:0000313" key="2">
    <source>
        <dbReference type="EMBL" id="EHL30566.1"/>
    </source>
</evidence>
<sequence>MVMDSTSKLSLKHVFMGKFSQTHQAGGRVSPPLGLDANHHFQESRL</sequence>
<dbReference type="HOGENOM" id="CLU_3185295_0_0_6"/>
<feature type="compositionally biased region" description="Basic and acidic residues" evidence="1">
    <location>
        <begin position="37"/>
        <end position="46"/>
    </location>
</feature>